<feature type="compositionally biased region" description="Polar residues" evidence="3">
    <location>
        <begin position="512"/>
        <end position="529"/>
    </location>
</feature>
<evidence type="ECO:0000259" key="5">
    <source>
        <dbReference type="PROSITE" id="PS50003"/>
    </source>
</evidence>
<evidence type="ECO:0000259" key="6">
    <source>
        <dbReference type="PROSITE" id="PS50105"/>
    </source>
</evidence>
<dbReference type="EMBL" id="NAJN01000259">
    <property type="protein sequence ID" value="TKA76019.1"/>
    <property type="molecule type" value="Genomic_DNA"/>
</dbReference>
<dbReference type="Gene3D" id="2.30.29.30">
    <property type="entry name" value="Pleckstrin-homology domain (PH domain)/Phosphotyrosine-binding domain (PTB)"/>
    <property type="match status" value="1"/>
</dbReference>
<feature type="compositionally biased region" description="Basic and acidic residues" evidence="3">
    <location>
        <begin position="941"/>
        <end position="959"/>
    </location>
</feature>
<dbReference type="Pfam" id="PF14604">
    <property type="entry name" value="SH3_9"/>
    <property type="match status" value="1"/>
</dbReference>
<evidence type="ECO:0000313" key="7">
    <source>
        <dbReference type="EMBL" id="TKA76019.1"/>
    </source>
</evidence>
<evidence type="ECO:0000256" key="1">
    <source>
        <dbReference type="ARBA" id="ARBA00022443"/>
    </source>
</evidence>
<accession>A0A4V5NI87</accession>
<dbReference type="Gene3D" id="1.10.150.50">
    <property type="entry name" value="Transcription Factor, Ets-1"/>
    <property type="match status" value="1"/>
</dbReference>
<reference evidence="7 8" key="1">
    <citation type="submission" date="2017-03" db="EMBL/GenBank/DDBJ databases">
        <title>Genomes of endolithic fungi from Antarctica.</title>
        <authorList>
            <person name="Coleine C."/>
            <person name="Masonjones S."/>
            <person name="Stajich J.E."/>
        </authorList>
    </citation>
    <scope>NUCLEOTIDE SEQUENCE [LARGE SCALE GENOMIC DNA]</scope>
    <source>
        <strain evidence="7 8">CCFEE 5187</strain>
    </source>
</reference>
<feature type="compositionally biased region" description="Polar residues" evidence="3">
    <location>
        <begin position="541"/>
        <end position="554"/>
    </location>
</feature>
<dbReference type="InterPro" id="IPR011993">
    <property type="entry name" value="PH-like_dom_sf"/>
</dbReference>
<sequence length="993" mass="107063">MAMRYPPNPSPLAQPGSLLLVVHDFAARSPDELSLAKGDRIELIERDDDFGDGWFLGRHMQNGNTGLFPEGAHTKSDNPTPITAQLVNARRSYASDNARPVSFMVAPQSTPSQRPMAALRTSVPSAAQRSLTMISSNGDSPVMNETLSVIDEHITDMHTPRHSLLAPERRGTNDSSSEYSSQFGNRLSYINGQETDEEEHNLHTEEEVLRWSPDRVAEYLEDVGVERRHCEVFREQEISGEVLLAMDQSSIFIKEFDLGPVGRRLKTWQKVRSLQDEVRRTSLSIPRSVSDYSGVGGDDSASDVGRNRSSSTGTVLSRIPTTTDRPGSRAQSSQGGMSNSSFQSSVPEGASPLANVAPPSQMETSRRPSAASVRNMNHSRRHSSIDRISNPPTGYTAPNVAALPSLQSHRKQPSIDKNWNLGSLQTIVNGRPASSAHAYTMSSGGTRYDISSRDLGLGVVDSEDVDKGYFSGDEVENRKNRNVLHKKGNVSSANPSHSTTETRRRSTVQRTNDQITESNDATSYSTTPMVSPAAEHYYGTSRKNGSMRISSTPDLANKPLRTATGVASPTVTKLEYEEDRSINAVATSPNIVDIGSPSLAPASPSSGVQPSFFSKSRITGLRAISDAVTGAERSLVSIPVDRVPSPAKESPMQSPTRTGSTTPSTTSQSFDLGKAEATARASGGSTGGLTPVSATSTTASRRIKSKKTTSAYTRGLEKKSPKEQMIGCDYSGWMKKKSSNLMTTWKPRLFVLRGRRLSYYYSESDREEKGLIDISSHRVLPADTEKLTGLHATLTGATSSPTSPLATTTSLPTAASLDLASQPAPKGDATGLFIFKLVPPRTGMTKGVNFTKPAVHYFAVDNIQQGRLWMAALMKATIDRDAGGDVKTTYNQKTVSLEKAQAMRQRPPALRDVDEDPVKQKKEGEESRDRDGKGLGIGGLEVDKDVGEGAERVNEHGSIGEEAGMPEAAASVPLPDSNTASTNSGMDKSVGLS</sequence>
<evidence type="ECO:0000313" key="8">
    <source>
        <dbReference type="Proteomes" id="UP000308768"/>
    </source>
</evidence>
<dbReference type="SMART" id="SM00454">
    <property type="entry name" value="SAM"/>
    <property type="match status" value="1"/>
</dbReference>
<proteinExistence type="predicted"/>
<feature type="compositionally biased region" description="Low complexity" evidence="3">
    <location>
        <begin position="288"/>
        <end position="304"/>
    </location>
</feature>
<evidence type="ECO:0000256" key="2">
    <source>
        <dbReference type="PROSITE-ProRule" id="PRU00192"/>
    </source>
</evidence>
<dbReference type="GO" id="GO:0030036">
    <property type="term" value="P:actin cytoskeleton organization"/>
    <property type="evidence" value="ECO:0007669"/>
    <property type="project" value="TreeGrafter"/>
</dbReference>
<name>A0A4V5NI87_9PEZI</name>
<dbReference type="GO" id="GO:0005886">
    <property type="term" value="C:plasma membrane"/>
    <property type="evidence" value="ECO:0007669"/>
    <property type="project" value="TreeGrafter"/>
</dbReference>
<evidence type="ECO:0008006" key="9">
    <source>
        <dbReference type="Google" id="ProtNLM"/>
    </source>
</evidence>
<feature type="region of interest" description="Disordered" evidence="3">
    <location>
        <begin position="287"/>
        <end position="398"/>
    </location>
</feature>
<feature type="domain" description="SH3" evidence="4">
    <location>
        <begin position="14"/>
        <end position="78"/>
    </location>
</feature>
<protein>
    <recommendedName>
        <fullName evidence="9">Polarized growth protein Boi2</fullName>
    </recommendedName>
</protein>
<dbReference type="InterPro" id="IPR037370">
    <property type="entry name" value="Pleckstrin"/>
</dbReference>
<dbReference type="Pfam" id="PF07647">
    <property type="entry name" value="SAM_2"/>
    <property type="match status" value="1"/>
</dbReference>
<dbReference type="SMART" id="SM00233">
    <property type="entry name" value="PH"/>
    <property type="match status" value="1"/>
</dbReference>
<dbReference type="OrthoDB" id="73680at2759"/>
<feature type="region of interest" description="Disordered" evidence="3">
    <location>
        <begin position="639"/>
        <end position="718"/>
    </location>
</feature>
<evidence type="ECO:0000259" key="4">
    <source>
        <dbReference type="PROSITE" id="PS50002"/>
    </source>
</evidence>
<dbReference type="InterPro" id="IPR001452">
    <property type="entry name" value="SH3_domain"/>
</dbReference>
<comment type="caution">
    <text evidence="7">The sequence shown here is derived from an EMBL/GenBank/DDBJ whole genome shotgun (WGS) entry which is preliminary data.</text>
</comment>
<keyword evidence="8" id="KW-1185">Reference proteome</keyword>
<dbReference type="InterPro" id="IPR001660">
    <property type="entry name" value="SAM"/>
</dbReference>
<dbReference type="CDD" id="cd09535">
    <property type="entry name" value="SAM_BOI-like_fungal"/>
    <property type="match status" value="1"/>
</dbReference>
<keyword evidence="1 2" id="KW-0728">SH3 domain</keyword>
<dbReference type="InterPro" id="IPR036028">
    <property type="entry name" value="SH3-like_dom_sf"/>
</dbReference>
<dbReference type="PROSITE" id="PS50105">
    <property type="entry name" value="SAM_DOMAIN"/>
    <property type="match status" value="1"/>
</dbReference>
<feature type="compositionally biased region" description="Low complexity" evidence="3">
    <location>
        <begin position="653"/>
        <end position="683"/>
    </location>
</feature>
<dbReference type="Gene3D" id="2.30.30.40">
    <property type="entry name" value="SH3 Domains"/>
    <property type="match status" value="1"/>
</dbReference>
<feature type="domain" description="PH" evidence="5">
    <location>
        <begin position="727"/>
        <end position="878"/>
    </location>
</feature>
<feature type="region of interest" description="Disordered" evidence="3">
    <location>
        <begin position="487"/>
        <end position="560"/>
    </location>
</feature>
<dbReference type="PANTHER" id="PTHR12092:SF16">
    <property type="entry name" value="PH DOMAIN-CONTAINING PROTEIN"/>
    <property type="match status" value="1"/>
</dbReference>
<dbReference type="PROSITE" id="PS50002">
    <property type="entry name" value="SH3"/>
    <property type="match status" value="1"/>
</dbReference>
<feature type="domain" description="SAM" evidence="6">
    <location>
        <begin position="211"/>
        <end position="277"/>
    </location>
</feature>
<dbReference type="InterPro" id="IPR013761">
    <property type="entry name" value="SAM/pointed_sf"/>
</dbReference>
<dbReference type="SUPFAM" id="SSF50729">
    <property type="entry name" value="PH domain-like"/>
    <property type="match status" value="1"/>
</dbReference>
<gene>
    <name evidence="7" type="ORF">B0A49_11835</name>
</gene>
<feature type="compositionally biased region" description="Basic and acidic residues" evidence="3">
    <location>
        <begin position="909"/>
        <end position="933"/>
    </location>
</feature>
<dbReference type="SUPFAM" id="SSF50044">
    <property type="entry name" value="SH3-domain"/>
    <property type="match status" value="1"/>
</dbReference>
<dbReference type="STRING" id="331657.A0A4V5NI87"/>
<dbReference type="Proteomes" id="UP000308768">
    <property type="component" value="Unassembled WGS sequence"/>
</dbReference>
<dbReference type="FunFam" id="1.10.150.50:FF:000082">
    <property type="entry name" value="Polarized growth protein boi2"/>
    <property type="match status" value="1"/>
</dbReference>
<dbReference type="SUPFAM" id="SSF47769">
    <property type="entry name" value="SAM/Pointed domain"/>
    <property type="match status" value="1"/>
</dbReference>
<feature type="region of interest" description="Disordered" evidence="3">
    <location>
        <begin position="897"/>
        <end position="993"/>
    </location>
</feature>
<feature type="compositionally biased region" description="Polar residues" evidence="3">
    <location>
        <begin position="976"/>
        <end position="993"/>
    </location>
</feature>
<dbReference type="InterPro" id="IPR001849">
    <property type="entry name" value="PH_domain"/>
</dbReference>
<dbReference type="AlphaFoldDB" id="A0A4V5NI87"/>
<feature type="compositionally biased region" description="Polar residues" evidence="3">
    <location>
        <begin position="307"/>
        <end position="346"/>
    </location>
</feature>
<evidence type="ECO:0000256" key="3">
    <source>
        <dbReference type="SAM" id="MobiDB-lite"/>
    </source>
</evidence>
<dbReference type="PROSITE" id="PS50003">
    <property type="entry name" value="PH_DOMAIN"/>
    <property type="match status" value="1"/>
</dbReference>
<dbReference type="PANTHER" id="PTHR12092">
    <property type="entry name" value="PLECKSTRIN"/>
    <property type="match status" value="1"/>
</dbReference>
<organism evidence="7 8">
    <name type="scientific">Cryomyces minteri</name>
    <dbReference type="NCBI Taxonomy" id="331657"/>
    <lineage>
        <taxon>Eukaryota</taxon>
        <taxon>Fungi</taxon>
        <taxon>Dikarya</taxon>
        <taxon>Ascomycota</taxon>
        <taxon>Pezizomycotina</taxon>
        <taxon>Dothideomycetes</taxon>
        <taxon>Dothideomycetes incertae sedis</taxon>
        <taxon>Cryomyces</taxon>
    </lineage>
</organism>
<dbReference type="Pfam" id="PF00169">
    <property type="entry name" value="PH"/>
    <property type="match status" value="1"/>
</dbReference>
<dbReference type="SMART" id="SM00326">
    <property type="entry name" value="SH3"/>
    <property type="match status" value="1"/>
</dbReference>